<gene>
    <name evidence="2" type="ORF">SAMN05421641_11230</name>
</gene>
<evidence type="ECO:0000313" key="3">
    <source>
        <dbReference type="Proteomes" id="UP000323956"/>
    </source>
</evidence>
<evidence type="ECO:0000313" key="2">
    <source>
        <dbReference type="EMBL" id="SIQ69114.1"/>
    </source>
</evidence>
<dbReference type="Pfam" id="PF04883">
    <property type="entry name" value="HK97-gp10_like"/>
    <property type="match status" value="1"/>
</dbReference>
<protein>
    <submittedName>
        <fullName evidence="2">Bacteriophage HK97-gp10, putative tail-component</fullName>
    </submittedName>
</protein>
<organism evidence="2 3">
    <name type="scientific">Paracoccus thiocyanatus</name>
    <dbReference type="NCBI Taxonomy" id="34006"/>
    <lineage>
        <taxon>Bacteria</taxon>
        <taxon>Pseudomonadati</taxon>
        <taxon>Pseudomonadota</taxon>
        <taxon>Alphaproteobacteria</taxon>
        <taxon>Rhodobacterales</taxon>
        <taxon>Paracoccaceae</taxon>
        <taxon>Paracoccus</taxon>
    </lineage>
</organism>
<feature type="compositionally biased region" description="Basic and acidic residues" evidence="1">
    <location>
        <begin position="129"/>
        <end position="140"/>
    </location>
</feature>
<evidence type="ECO:0000256" key="1">
    <source>
        <dbReference type="SAM" id="MobiDB-lite"/>
    </source>
</evidence>
<name>A0A1N6UU00_9RHOB</name>
<proteinExistence type="predicted"/>
<sequence length="180" mass="19595">MADRIEVKAQLTATEAGEITGIAWPFSTPDRVGDVIEKGAFDQLAAIKDRVAAELRAELVKAGNVVADDARALAESSRRTGSLIESIHVTGPGETTPPHSTDGGQRTAGPFEVLVTAGDTDARHAHLVEGGTEERRHEDGTSTGKMPAAPFFNPSWRLNRRRLEQRINRRMRKAFREASQ</sequence>
<accession>A0A1N6UU00</accession>
<feature type="region of interest" description="Disordered" evidence="1">
    <location>
        <begin position="88"/>
        <end position="108"/>
    </location>
</feature>
<dbReference type="AlphaFoldDB" id="A0A1N6UU00"/>
<dbReference type="RefSeq" id="WP_223191413.1">
    <property type="nucleotide sequence ID" value="NZ_FTMK01000012.1"/>
</dbReference>
<dbReference type="EMBL" id="FTMK01000012">
    <property type="protein sequence ID" value="SIQ69114.1"/>
    <property type="molecule type" value="Genomic_DNA"/>
</dbReference>
<dbReference type="InterPro" id="IPR010064">
    <property type="entry name" value="HK97-gp10_tail"/>
</dbReference>
<dbReference type="Proteomes" id="UP000323956">
    <property type="component" value="Unassembled WGS sequence"/>
</dbReference>
<feature type="region of interest" description="Disordered" evidence="1">
    <location>
        <begin position="129"/>
        <end position="153"/>
    </location>
</feature>
<reference evidence="2 3" key="1">
    <citation type="submission" date="2017-01" db="EMBL/GenBank/DDBJ databases">
        <authorList>
            <person name="Varghese N."/>
            <person name="Submissions S."/>
        </authorList>
    </citation>
    <scope>NUCLEOTIDE SEQUENCE [LARGE SCALE GENOMIC DNA]</scope>
    <source>
        <strain evidence="2 3">ATCC 700171</strain>
    </source>
</reference>